<proteinExistence type="predicted"/>
<feature type="region of interest" description="Disordered" evidence="1">
    <location>
        <begin position="1"/>
        <end position="105"/>
    </location>
</feature>
<dbReference type="Ensembl" id="ENSSMAT00000044532.1">
    <property type="protein sequence ID" value="ENSSMAP00000051339.1"/>
    <property type="gene ID" value="ENSSMAG00000027888.1"/>
</dbReference>
<protein>
    <submittedName>
        <fullName evidence="2">Uncharacterized protein</fullName>
    </submittedName>
</protein>
<reference evidence="2" key="1">
    <citation type="submission" date="2023-05" db="EMBL/GenBank/DDBJ databases">
        <title>High-quality long-read genome of Scophthalmus maximus.</title>
        <authorList>
            <person name="Lien S."/>
            <person name="Martinez P."/>
        </authorList>
    </citation>
    <scope>NUCLEOTIDE SEQUENCE [LARGE SCALE GENOMIC DNA]</scope>
</reference>
<sequence length="105" mass="11653">MEEEIKAEPEQGDGASKEGESSADVSSRSPMKRARGRPRDQQELVTGQTKRGRGRPKGSLNKKPPVNKVHGKVGRPRTPRTPDILSPGERRDLPIEASREKDQIF</sequence>
<dbReference type="InterPro" id="IPR017956">
    <property type="entry name" value="AT_hook_DNA-bd_motif"/>
</dbReference>
<organism evidence="2 3">
    <name type="scientific">Scophthalmus maximus</name>
    <name type="common">Turbot</name>
    <name type="synonym">Psetta maxima</name>
    <dbReference type="NCBI Taxonomy" id="52904"/>
    <lineage>
        <taxon>Eukaryota</taxon>
        <taxon>Metazoa</taxon>
        <taxon>Chordata</taxon>
        <taxon>Craniata</taxon>
        <taxon>Vertebrata</taxon>
        <taxon>Euteleostomi</taxon>
        <taxon>Actinopterygii</taxon>
        <taxon>Neopterygii</taxon>
        <taxon>Teleostei</taxon>
        <taxon>Neoteleostei</taxon>
        <taxon>Acanthomorphata</taxon>
        <taxon>Carangaria</taxon>
        <taxon>Pleuronectiformes</taxon>
        <taxon>Pleuronectoidei</taxon>
        <taxon>Scophthalmidae</taxon>
        <taxon>Scophthalmus</taxon>
    </lineage>
</organism>
<feature type="compositionally biased region" description="Basic residues" evidence="1">
    <location>
        <begin position="69"/>
        <end position="78"/>
    </location>
</feature>
<accession>A0A8D3CVN1</accession>
<evidence type="ECO:0000256" key="1">
    <source>
        <dbReference type="SAM" id="MobiDB-lite"/>
    </source>
</evidence>
<evidence type="ECO:0000313" key="2">
    <source>
        <dbReference type="Ensembl" id="ENSSMAP00000051339.1"/>
    </source>
</evidence>
<dbReference type="AlphaFoldDB" id="A0A8D3CVN1"/>
<dbReference type="PRINTS" id="PR00929">
    <property type="entry name" value="ATHOOK"/>
</dbReference>
<feature type="compositionally biased region" description="Basic and acidic residues" evidence="1">
    <location>
        <begin position="1"/>
        <end position="20"/>
    </location>
</feature>
<feature type="compositionally biased region" description="Basic and acidic residues" evidence="1">
    <location>
        <begin position="88"/>
        <end position="105"/>
    </location>
</feature>
<name>A0A8D3CVN1_SCOMX</name>
<dbReference type="Proteomes" id="UP000694558">
    <property type="component" value="Chromosome 22"/>
</dbReference>
<reference evidence="2" key="2">
    <citation type="submission" date="2025-08" db="UniProtKB">
        <authorList>
            <consortium name="Ensembl"/>
        </authorList>
    </citation>
    <scope>IDENTIFICATION</scope>
</reference>
<evidence type="ECO:0000313" key="3">
    <source>
        <dbReference type="Proteomes" id="UP000694558"/>
    </source>
</evidence>
<dbReference type="GO" id="GO:0003677">
    <property type="term" value="F:DNA binding"/>
    <property type="evidence" value="ECO:0007669"/>
    <property type="project" value="InterPro"/>
</dbReference>